<evidence type="ECO:0000313" key="4">
    <source>
        <dbReference type="Ensembl" id="ENSTGEP00000036380.1"/>
    </source>
</evidence>
<protein>
    <submittedName>
        <fullName evidence="4">Transmembrane protein 92</fullName>
    </submittedName>
</protein>
<dbReference type="Proteomes" id="UP000694411">
    <property type="component" value="Chromosome 16"/>
</dbReference>
<keyword evidence="5" id="KW-1185">Reference proteome</keyword>
<feature type="signal peptide" evidence="3">
    <location>
        <begin position="1"/>
        <end position="25"/>
    </location>
</feature>
<name>A0A8D2GL44_THEGE</name>
<proteinExistence type="predicted"/>
<evidence type="ECO:0000256" key="2">
    <source>
        <dbReference type="SAM" id="Phobius"/>
    </source>
</evidence>
<dbReference type="PANTHER" id="PTHR31359:SF31">
    <property type="entry name" value="TRANSMEMBRANE PROTEIN 92"/>
    <property type="match status" value="1"/>
</dbReference>
<reference evidence="4" key="1">
    <citation type="submission" date="2018-05" db="EMBL/GenBank/DDBJ databases">
        <title>Whole genome of Theropithecus gelada.</title>
        <authorList>
            <person name="Chiou K.L."/>
            <person name="Snyder-Mackler N."/>
        </authorList>
    </citation>
    <scope>NUCLEOTIDE SEQUENCE [LARGE SCALE GENOMIC DNA]</scope>
</reference>
<evidence type="ECO:0000313" key="5">
    <source>
        <dbReference type="Proteomes" id="UP000694411"/>
    </source>
</evidence>
<evidence type="ECO:0000256" key="1">
    <source>
        <dbReference type="SAM" id="MobiDB-lite"/>
    </source>
</evidence>
<feature type="region of interest" description="Disordered" evidence="1">
    <location>
        <begin position="186"/>
        <end position="218"/>
    </location>
</feature>
<keyword evidence="2" id="KW-0812">Transmembrane</keyword>
<feature type="compositionally biased region" description="Basic and acidic residues" evidence="1">
    <location>
        <begin position="202"/>
        <end position="212"/>
    </location>
</feature>
<evidence type="ECO:0000256" key="3">
    <source>
        <dbReference type="SAM" id="SignalP"/>
    </source>
</evidence>
<dbReference type="Ensembl" id="ENSTGET00000043170.1">
    <property type="protein sequence ID" value="ENSTGEP00000036380.1"/>
    <property type="gene ID" value="ENSTGEG00000028951.1"/>
</dbReference>
<reference evidence="4" key="3">
    <citation type="submission" date="2025-09" db="UniProtKB">
        <authorList>
            <consortium name="Ensembl"/>
        </authorList>
    </citation>
    <scope>IDENTIFICATION</scope>
</reference>
<feature type="chain" id="PRO_5034676429" evidence="3">
    <location>
        <begin position="26"/>
        <end position="218"/>
    </location>
</feature>
<keyword evidence="2" id="KW-0472">Membrane</keyword>
<dbReference type="PANTHER" id="PTHR31359">
    <property type="entry name" value="TRANSMEMBRANE PROTEIN 92"/>
    <property type="match status" value="1"/>
</dbReference>
<sequence>MSQAWVTGLAPTLLLSLLASCGTFGNCPKGFKCCGDSCCRENELFPGPVRIFVIIFLVMLSLFCIYGLAKCFCRNCRVPEPEAPMDCRGPLELPSIIPPERVRVSPSAPPPPYSEVGVSSLSLPCFWPAVQQGQWRALRPWRALCTQHWVTALPGNHASAGSGEWWPGPGPRRLNSLFSLQVILKPSLGPTPTEPPPPYSFRPEEYTRDQRGIDNPAF</sequence>
<dbReference type="AlphaFoldDB" id="A0A8D2GL44"/>
<keyword evidence="2" id="KW-1133">Transmembrane helix</keyword>
<reference evidence="4" key="2">
    <citation type="submission" date="2025-08" db="UniProtKB">
        <authorList>
            <consortium name="Ensembl"/>
        </authorList>
    </citation>
    <scope>IDENTIFICATION</scope>
</reference>
<accession>A0A8D2GL44</accession>
<organism evidence="4 5">
    <name type="scientific">Theropithecus gelada</name>
    <name type="common">Gelada baboon</name>
    <dbReference type="NCBI Taxonomy" id="9565"/>
    <lineage>
        <taxon>Eukaryota</taxon>
        <taxon>Metazoa</taxon>
        <taxon>Chordata</taxon>
        <taxon>Craniata</taxon>
        <taxon>Vertebrata</taxon>
        <taxon>Euteleostomi</taxon>
        <taxon>Mammalia</taxon>
        <taxon>Eutheria</taxon>
        <taxon>Euarchontoglires</taxon>
        <taxon>Primates</taxon>
        <taxon>Haplorrhini</taxon>
        <taxon>Catarrhini</taxon>
        <taxon>Cercopithecidae</taxon>
        <taxon>Cercopithecinae</taxon>
        <taxon>Theropithecus</taxon>
    </lineage>
</organism>
<keyword evidence="3" id="KW-0732">Signal</keyword>
<feature type="transmembrane region" description="Helical" evidence="2">
    <location>
        <begin position="49"/>
        <end position="69"/>
    </location>
</feature>
<dbReference type="GO" id="GO:0005654">
    <property type="term" value="C:nucleoplasm"/>
    <property type="evidence" value="ECO:0007669"/>
    <property type="project" value="TreeGrafter"/>
</dbReference>